<keyword evidence="2" id="KW-0732">Signal</keyword>
<evidence type="ECO:0000256" key="2">
    <source>
        <dbReference type="SAM" id="SignalP"/>
    </source>
</evidence>
<feature type="chain" id="PRO_5044872834" evidence="2">
    <location>
        <begin position="20"/>
        <end position="238"/>
    </location>
</feature>
<evidence type="ECO:0000256" key="1">
    <source>
        <dbReference type="SAM" id="MobiDB-lite"/>
    </source>
</evidence>
<evidence type="ECO:0000313" key="3">
    <source>
        <dbReference type="EMBL" id="KAL1377044.1"/>
    </source>
</evidence>
<proteinExistence type="predicted"/>
<keyword evidence="4" id="KW-1185">Reference proteome</keyword>
<organism evidence="3 4">
    <name type="scientific">Culex pipiens pipiens</name>
    <name type="common">Northern house mosquito</name>
    <dbReference type="NCBI Taxonomy" id="38569"/>
    <lineage>
        <taxon>Eukaryota</taxon>
        <taxon>Metazoa</taxon>
        <taxon>Ecdysozoa</taxon>
        <taxon>Arthropoda</taxon>
        <taxon>Hexapoda</taxon>
        <taxon>Insecta</taxon>
        <taxon>Pterygota</taxon>
        <taxon>Neoptera</taxon>
        <taxon>Endopterygota</taxon>
        <taxon>Diptera</taxon>
        <taxon>Nematocera</taxon>
        <taxon>Culicoidea</taxon>
        <taxon>Culicidae</taxon>
        <taxon>Culicinae</taxon>
        <taxon>Culicini</taxon>
        <taxon>Culex</taxon>
        <taxon>Culex</taxon>
    </lineage>
</organism>
<dbReference type="EMBL" id="JBEHCU010011220">
    <property type="protein sequence ID" value="KAL1377044.1"/>
    <property type="molecule type" value="Genomic_DNA"/>
</dbReference>
<sequence>MLLNLTLAAIVRGLDFAEADKIKEHAGIILSMVKNDCEALLLQESTSSANLCKLCGARSTRKSGPYRWNSRQTDVNRRGQQHESPETKLASYRTAIPLKRPSRSPPLLLDIISVLESTAQAQPPEAIARACKIKSSNTSLTSSGRIKNNASLHEPAPNVFNTLANLNHIAKGNFTDFLPEWRALRIRDLKPPLPATDYLHGLDCIMSTSFFEESTFYLISYDAHQDTVAFLVFSCFQL</sequence>
<dbReference type="Proteomes" id="UP001562425">
    <property type="component" value="Unassembled WGS sequence"/>
</dbReference>
<feature type="signal peptide" evidence="2">
    <location>
        <begin position="1"/>
        <end position="19"/>
    </location>
</feature>
<protein>
    <submittedName>
        <fullName evidence="3">Uncharacterized protein</fullName>
    </submittedName>
</protein>
<gene>
    <name evidence="3" type="ORF">pipiens_016523</name>
</gene>
<accession>A0ABD1CKX4</accession>
<evidence type="ECO:0000313" key="4">
    <source>
        <dbReference type="Proteomes" id="UP001562425"/>
    </source>
</evidence>
<dbReference type="AlphaFoldDB" id="A0ABD1CKX4"/>
<name>A0ABD1CKX4_CULPP</name>
<comment type="caution">
    <text evidence="3">The sequence shown here is derived from an EMBL/GenBank/DDBJ whole genome shotgun (WGS) entry which is preliminary data.</text>
</comment>
<feature type="compositionally biased region" description="Basic and acidic residues" evidence="1">
    <location>
        <begin position="74"/>
        <end position="86"/>
    </location>
</feature>
<reference evidence="3 4" key="1">
    <citation type="submission" date="2024-05" db="EMBL/GenBank/DDBJ databases">
        <title>Culex pipiens pipiens assembly and annotation.</title>
        <authorList>
            <person name="Alout H."/>
            <person name="Durand T."/>
        </authorList>
    </citation>
    <scope>NUCLEOTIDE SEQUENCE [LARGE SCALE GENOMIC DNA]</scope>
    <source>
        <strain evidence="3">HA-2024</strain>
        <tissue evidence="3">Whole body</tissue>
    </source>
</reference>
<feature type="region of interest" description="Disordered" evidence="1">
    <location>
        <begin position="60"/>
        <end position="88"/>
    </location>
</feature>